<evidence type="ECO:0000313" key="1">
    <source>
        <dbReference type="EMBL" id="MFD1586449.1"/>
    </source>
</evidence>
<comment type="caution">
    <text evidence="1">The sequence shown here is derived from an EMBL/GenBank/DDBJ whole genome shotgun (WGS) entry which is preliminary data.</text>
</comment>
<organism evidence="1 2">
    <name type="scientific">Halorientalis brevis</name>
    <dbReference type="NCBI Taxonomy" id="1126241"/>
    <lineage>
        <taxon>Archaea</taxon>
        <taxon>Methanobacteriati</taxon>
        <taxon>Methanobacteriota</taxon>
        <taxon>Stenosarchaea group</taxon>
        <taxon>Halobacteria</taxon>
        <taxon>Halobacteriales</taxon>
        <taxon>Haloarculaceae</taxon>
        <taxon>Halorientalis</taxon>
    </lineage>
</organism>
<protein>
    <submittedName>
        <fullName evidence="1">SOUL family heme-binding protein</fullName>
    </submittedName>
</protein>
<dbReference type="RefSeq" id="WP_247379698.1">
    <property type="nucleotide sequence ID" value="NZ_JALLGV010000007.1"/>
</dbReference>
<keyword evidence="2" id="KW-1185">Reference proteome</keyword>
<dbReference type="Proteomes" id="UP001597119">
    <property type="component" value="Unassembled WGS sequence"/>
</dbReference>
<reference evidence="1 2" key="1">
    <citation type="journal article" date="2019" name="Int. J. Syst. Evol. Microbiol.">
        <title>The Global Catalogue of Microorganisms (GCM) 10K type strain sequencing project: providing services to taxonomists for standard genome sequencing and annotation.</title>
        <authorList>
            <consortium name="The Broad Institute Genomics Platform"/>
            <consortium name="The Broad Institute Genome Sequencing Center for Infectious Disease"/>
            <person name="Wu L."/>
            <person name="Ma J."/>
        </authorList>
    </citation>
    <scope>NUCLEOTIDE SEQUENCE [LARGE SCALE GENOMIC DNA]</scope>
    <source>
        <strain evidence="1 2">CGMCC 1.12125</strain>
    </source>
</reference>
<dbReference type="InterPro" id="IPR006917">
    <property type="entry name" value="SOUL_heme-bd"/>
</dbReference>
<dbReference type="AlphaFoldDB" id="A0ABD6C960"/>
<dbReference type="PANTHER" id="PTHR11220">
    <property type="entry name" value="HEME-BINDING PROTEIN-RELATED"/>
    <property type="match status" value="1"/>
</dbReference>
<sequence>MQRRTKAALVGGGALLAGWITWGLYSTRSAESVPYERLETLDGVELRRYPETVLVETTAPDQRTAFRRLFRYISGENAGSESIAMTAPVETQGSESIAMTGPVQSGTTGSEDVQMAFYLPAAYSPDTAPVPTDQTVSLRTEPAKTMAVTRFSWYAPDWRVERQERDLLSTLDAAGLDPVGEPVLLRYNDPWTPPFMRRNEVAVEVAGSP</sequence>
<dbReference type="InterPro" id="IPR011256">
    <property type="entry name" value="Reg_factor_effector_dom_sf"/>
</dbReference>
<dbReference type="PANTHER" id="PTHR11220:SF1">
    <property type="entry name" value="HEME-BINDING PROTEIN 2"/>
    <property type="match status" value="1"/>
</dbReference>
<dbReference type="EMBL" id="JBHUDJ010000002">
    <property type="protein sequence ID" value="MFD1586449.1"/>
    <property type="molecule type" value="Genomic_DNA"/>
</dbReference>
<gene>
    <name evidence="1" type="ORF">ACFR9U_05610</name>
</gene>
<accession>A0ABD6C960</accession>
<dbReference type="Pfam" id="PF04832">
    <property type="entry name" value="SOUL"/>
    <property type="match status" value="1"/>
</dbReference>
<dbReference type="SUPFAM" id="SSF55136">
    <property type="entry name" value="Probable bacterial effector-binding domain"/>
    <property type="match status" value="1"/>
</dbReference>
<dbReference type="Gene3D" id="3.20.80.10">
    <property type="entry name" value="Regulatory factor, effector binding domain"/>
    <property type="match status" value="1"/>
</dbReference>
<proteinExistence type="predicted"/>
<name>A0ABD6C960_9EURY</name>
<evidence type="ECO:0000313" key="2">
    <source>
        <dbReference type="Proteomes" id="UP001597119"/>
    </source>
</evidence>